<organism evidence="2 3">
    <name type="scientific">Planctomicrobium piriforme</name>
    <dbReference type="NCBI Taxonomy" id="1576369"/>
    <lineage>
        <taxon>Bacteria</taxon>
        <taxon>Pseudomonadati</taxon>
        <taxon>Planctomycetota</taxon>
        <taxon>Planctomycetia</taxon>
        <taxon>Planctomycetales</taxon>
        <taxon>Planctomycetaceae</taxon>
        <taxon>Planctomicrobium</taxon>
    </lineage>
</organism>
<protein>
    <recommendedName>
        <fullName evidence="1">Putative phage metallopeptidase domain-containing protein</fullName>
    </recommendedName>
</protein>
<name>A0A1I3KYN6_9PLAN</name>
<dbReference type="Proteomes" id="UP000199518">
    <property type="component" value="Unassembled WGS sequence"/>
</dbReference>
<dbReference type="Pfam" id="PF18894">
    <property type="entry name" value="PhageMetallopep"/>
    <property type="match status" value="1"/>
</dbReference>
<dbReference type="EMBL" id="FOQD01000012">
    <property type="protein sequence ID" value="SFI77530.1"/>
    <property type="molecule type" value="Genomic_DNA"/>
</dbReference>
<proteinExistence type="predicted"/>
<dbReference type="OrthoDB" id="5395677at2"/>
<dbReference type="RefSeq" id="WP_092051839.1">
    <property type="nucleotide sequence ID" value="NZ_FOQD01000012.1"/>
</dbReference>
<dbReference type="InterPro" id="IPR043998">
    <property type="entry name" value="Put_Metallopep"/>
</dbReference>
<feature type="domain" description="Putative phage metallopeptidase" evidence="1">
    <location>
        <begin position="24"/>
        <end position="128"/>
    </location>
</feature>
<accession>A0A1I3KYN6</accession>
<evidence type="ECO:0000313" key="2">
    <source>
        <dbReference type="EMBL" id="SFI77530.1"/>
    </source>
</evidence>
<evidence type="ECO:0000259" key="1">
    <source>
        <dbReference type="Pfam" id="PF18894"/>
    </source>
</evidence>
<keyword evidence="3" id="KW-1185">Reference proteome</keyword>
<sequence length="204" mass="23804">MELSTGRVATLGPFDFTQSMVALCHDITERHEAFAHIDVSRIAVCFSQTRSRVLHGLQAKLTPMRFEGGALECRRRGRKWTVQRLYVGQREMYYILTFYLPRFLDHTFSEKFITILHELYHISPNFDGDIRRFGGRYHVHSASQQDYDGQMDVYAREYLSSKPPEQLYNFLRHDFRTILRQHGGVIGLQVPIPKLIPLDQLKSA</sequence>
<dbReference type="STRING" id="1576369.SAMN05421753_11282"/>
<gene>
    <name evidence="2" type="ORF">SAMN05421753_11282</name>
</gene>
<reference evidence="3" key="1">
    <citation type="submission" date="2016-10" db="EMBL/GenBank/DDBJ databases">
        <authorList>
            <person name="Varghese N."/>
            <person name="Submissions S."/>
        </authorList>
    </citation>
    <scope>NUCLEOTIDE SEQUENCE [LARGE SCALE GENOMIC DNA]</scope>
    <source>
        <strain evidence="3">DSM 26348</strain>
    </source>
</reference>
<evidence type="ECO:0000313" key="3">
    <source>
        <dbReference type="Proteomes" id="UP000199518"/>
    </source>
</evidence>
<dbReference type="AlphaFoldDB" id="A0A1I3KYN6"/>